<name>R0H143_9BRAS</name>
<dbReference type="Proteomes" id="UP000029121">
    <property type="component" value="Unassembled WGS sequence"/>
</dbReference>
<keyword evidence="2" id="KW-1185">Reference proteome</keyword>
<dbReference type="EMBL" id="KB870811">
    <property type="protein sequence ID" value="EOA18335.1"/>
    <property type="molecule type" value="Genomic_DNA"/>
</dbReference>
<organism evidence="1 2">
    <name type="scientific">Capsella rubella</name>
    <dbReference type="NCBI Taxonomy" id="81985"/>
    <lineage>
        <taxon>Eukaryota</taxon>
        <taxon>Viridiplantae</taxon>
        <taxon>Streptophyta</taxon>
        <taxon>Embryophyta</taxon>
        <taxon>Tracheophyta</taxon>
        <taxon>Spermatophyta</taxon>
        <taxon>Magnoliopsida</taxon>
        <taxon>eudicotyledons</taxon>
        <taxon>Gunneridae</taxon>
        <taxon>Pentapetalae</taxon>
        <taxon>rosids</taxon>
        <taxon>malvids</taxon>
        <taxon>Brassicales</taxon>
        <taxon>Brassicaceae</taxon>
        <taxon>Camelineae</taxon>
        <taxon>Capsella</taxon>
    </lineage>
</organism>
<evidence type="ECO:0000313" key="1">
    <source>
        <dbReference type="EMBL" id="EOA18335.1"/>
    </source>
</evidence>
<dbReference type="AlphaFoldDB" id="R0H143"/>
<gene>
    <name evidence="1" type="ORF">CARUB_v10006853mg</name>
</gene>
<reference evidence="2" key="1">
    <citation type="journal article" date="2013" name="Nat. Genet.">
        <title>The Capsella rubella genome and the genomic consequences of rapid mating system evolution.</title>
        <authorList>
            <person name="Slotte T."/>
            <person name="Hazzouri K.M."/>
            <person name="Agren J.A."/>
            <person name="Koenig D."/>
            <person name="Maumus F."/>
            <person name="Guo Y.L."/>
            <person name="Steige K."/>
            <person name="Platts A.E."/>
            <person name="Escobar J.S."/>
            <person name="Newman L.K."/>
            <person name="Wang W."/>
            <person name="Mandakova T."/>
            <person name="Vello E."/>
            <person name="Smith L.M."/>
            <person name="Henz S.R."/>
            <person name="Steffen J."/>
            <person name="Takuno S."/>
            <person name="Brandvain Y."/>
            <person name="Coop G."/>
            <person name="Andolfatto P."/>
            <person name="Hu T.T."/>
            <person name="Blanchette M."/>
            <person name="Clark R.M."/>
            <person name="Quesneville H."/>
            <person name="Nordborg M."/>
            <person name="Gaut B.S."/>
            <person name="Lysak M.A."/>
            <person name="Jenkins J."/>
            <person name="Grimwood J."/>
            <person name="Chapman J."/>
            <person name="Prochnik S."/>
            <person name="Shu S."/>
            <person name="Rokhsar D."/>
            <person name="Schmutz J."/>
            <person name="Weigel D."/>
            <person name="Wright S.I."/>
        </authorList>
    </citation>
    <scope>NUCLEOTIDE SEQUENCE [LARGE SCALE GENOMIC DNA]</scope>
    <source>
        <strain evidence="2">cv. Monte Gargano</strain>
    </source>
</reference>
<protein>
    <submittedName>
        <fullName evidence="1">Uncharacterized protein</fullName>
    </submittedName>
</protein>
<evidence type="ECO:0000313" key="2">
    <source>
        <dbReference type="Proteomes" id="UP000029121"/>
    </source>
</evidence>
<proteinExistence type="predicted"/>
<accession>R0H143</accession>
<sequence length="88" mass="10389">MMNVRVWHWPHSGRWRRRVKSTRDLGSCEISKGSSMKIVLSMRAWKCHCFSSVHASKTLNYKSSTKKKKGEIFKRVQKKKETLIPQKL</sequence>